<evidence type="ECO:0000256" key="1">
    <source>
        <dbReference type="SAM" id="Phobius"/>
    </source>
</evidence>
<sequence>MFRIPLLHKNIICFASSHYKKLWSLVTHLVLNCAWVIQNEKIWRISTLQNAENFVYAVLSNGSLVARGENEEIFGVKYQLQFKYLNIDNVRSLYCEHELLAYLANDGNLYLQVQYVQFKFEKFTSHSIPAYIKQMHLVADQLLLLTANGIYIKGRCGDSHFCGQLPTGEYNEFSQLIRDNIDVTQIVRIEYEDEFNRFIFIYMKNGDVYALGSNNDGILPLIAADSAYQRLVGNGYQKIMLGFNLTEFSDVSYYIKDNNFYQYVKNTKQQHLLYKNVLDFYIDVTENDYLTIYLLTNTSLVHIFEFQESKSKLDFFCIKSPLDLNCVKRQNILQVDCYDENQILLQNEFCKVADCVSPLTGVWQSDCQADSCLKNNTTCLALYCENYNTKECYVIHDKEILEEKLENGQDFMLMRNFLVQTQQHIVKADKVKLSAGASAGIAVAICIVVFMIVLIIVFAIYQRKQIQIANTIPTIQIAKNTE</sequence>
<proteinExistence type="predicted"/>
<protein>
    <submittedName>
        <fullName evidence="2">Regulator of chromosome condensation 1/beta-lactamase-inhibitor protein II</fullName>
    </submittedName>
    <submittedName>
        <fullName evidence="3">Regulator_of chromosome condensation 1/beta-lactamase-inhibitor protein II</fullName>
    </submittedName>
</protein>
<feature type="transmembrane region" description="Helical" evidence="1">
    <location>
        <begin position="439"/>
        <end position="461"/>
    </location>
</feature>
<name>A0AA86Q808_9EUKA</name>
<dbReference type="Proteomes" id="UP001642409">
    <property type="component" value="Unassembled WGS sequence"/>
</dbReference>
<keyword evidence="4" id="KW-1185">Reference proteome</keyword>
<evidence type="ECO:0000313" key="4">
    <source>
        <dbReference type="Proteomes" id="UP001642409"/>
    </source>
</evidence>
<evidence type="ECO:0000313" key="2">
    <source>
        <dbReference type="EMBL" id="CAI9947480.1"/>
    </source>
</evidence>
<organism evidence="2">
    <name type="scientific">Hexamita inflata</name>
    <dbReference type="NCBI Taxonomy" id="28002"/>
    <lineage>
        <taxon>Eukaryota</taxon>
        <taxon>Metamonada</taxon>
        <taxon>Diplomonadida</taxon>
        <taxon>Hexamitidae</taxon>
        <taxon>Hexamitinae</taxon>
        <taxon>Hexamita</taxon>
    </lineage>
</organism>
<keyword evidence="1" id="KW-1133">Transmembrane helix</keyword>
<keyword evidence="1" id="KW-0812">Transmembrane</keyword>
<accession>A0AA86Q808</accession>
<dbReference type="InterPro" id="IPR009091">
    <property type="entry name" value="RCC1/BLIP-II"/>
</dbReference>
<dbReference type="EMBL" id="CATOUU010000776">
    <property type="protein sequence ID" value="CAI9947480.1"/>
    <property type="molecule type" value="Genomic_DNA"/>
</dbReference>
<keyword evidence="1" id="KW-0472">Membrane</keyword>
<reference evidence="3 4" key="2">
    <citation type="submission" date="2024-07" db="EMBL/GenBank/DDBJ databases">
        <authorList>
            <person name="Akdeniz Z."/>
        </authorList>
    </citation>
    <scope>NUCLEOTIDE SEQUENCE [LARGE SCALE GENOMIC DNA]</scope>
</reference>
<dbReference type="AlphaFoldDB" id="A0AA86Q808"/>
<gene>
    <name evidence="2" type="ORF">HINF_LOCUS35125</name>
    <name evidence="3" type="ORF">HINF_LOCUS38314</name>
</gene>
<reference evidence="2" key="1">
    <citation type="submission" date="2023-06" db="EMBL/GenBank/DDBJ databases">
        <authorList>
            <person name="Kurt Z."/>
        </authorList>
    </citation>
    <scope>NUCLEOTIDE SEQUENCE</scope>
</reference>
<dbReference type="SUPFAM" id="SSF50985">
    <property type="entry name" value="RCC1/BLIP-II"/>
    <property type="match status" value="1"/>
</dbReference>
<dbReference type="EMBL" id="CAXDID020000145">
    <property type="protein sequence ID" value="CAL6040394.1"/>
    <property type="molecule type" value="Genomic_DNA"/>
</dbReference>
<comment type="caution">
    <text evidence="2">The sequence shown here is derived from an EMBL/GenBank/DDBJ whole genome shotgun (WGS) entry which is preliminary data.</text>
</comment>
<evidence type="ECO:0000313" key="3">
    <source>
        <dbReference type="EMBL" id="CAL6040394.1"/>
    </source>
</evidence>